<evidence type="ECO:0000256" key="3">
    <source>
        <dbReference type="ARBA" id="ARBA00023186"/>
    </source>
</evidence>
<protein>
    <submittedName>
        <fullName evidence="5">Uncharacterized protein</fullName>
    </submittedName>
</protein>
<dbReference type="GO" id="GO:0007186">
    <property type="term" value="P:G protein-coupled receptor signaling pathway"/>
    <property type="evidence" value="ECO:0007669"/>
    <property type="project" value="TreeGrafter"/>
</dbReference>
<dbReference type="InterPro" id="IPR019318">
    <property type="entry name" value="Gua_nucleotide_exch_fac_Ric8"/>
</dbReference>
<gene>
    <name evidence="5" type="ORF">FH972_023324</name>
</gene>
<dbReference type="Proteomes" id="UP000327013">
    <property type="component" value="Unassembled WGS sequence"/>
</dbReference>
<evidence type="ECO:0000256" key="1">
    <source>
        <dbReference type="ARBA" id="ARBA00009049"/>
    </source>
</evidence>
<evidence type="ECO:0000256" key="4">
    <source>
        <dbReference type="SAM" id="Coils"/>
    </source>
</evidence>
<dbReference type="EMBL" id="VIBQ01000013">
    <property type="protein sequence ID" value="KAB8346280.1"/>
    <property type="molecule type" value="Genomic_DNA"/>
</dbReference>
<accession>A0A5N6KUW3</accession>
<dbReference type="GO" id="GO:0005085">
    <property type="term" value="F:guanyl-nucleotide exchange factor activity"/>
    <property type="evidence" value="ECO:0007669"/>
    <property type="project" value="UniProtKB-KW"/>
</dbReference>
<keyword evidence="3" id="KW-0143">Chaperone</keyword>
<sequence>MSTSDGPGKLEEVKELLADLKTDLKDKRLSAQERLECLEELKVHGRDPTDADPIFEVDGVKVLTNYAFQGATVKESREALRVLANALLLKPATRQMLADLSSGGTDILSRPGAFESVEDEFLSARVLFLLTYGTTVDFDALVTTGGLATKLQACLTRHADPSPTQRTPALGLMREMALAETLKLVFNVAHLYPATLGPMSACTAPILALLQNMKAPPLKPLVPPITLMLNALLNLDFTTSTSSSTPTGPQTPLYADAVASLAVERLLTTLDDATKNMAPAALDAEALPLVAVLRKLYALGSLTLQHAVETRVLPAEDERVEPLGRSDRTLASRLLRLSAGADAPRFGAQAAVLLYECSGRDAERFVRNVGFGHASGFLANSGLGVPQGGGGSGRTDVNFVTGQLLEREEGGEDLEMTVEEKEREAERMFVLFERLRATGVVDVKNPLREAVESGRLQEVDGEDNDSD</sequence>
<comment type="similarity">
    <text evidence="1">Belongs to the synembryn family.</text>
</comment>
<evidence type="ECO:0000313" key="5">
    <source>
        <dbReference type="EMBL" id="KAB8346280.1"/>
    </source>
</evidence>
<evidence type="ECO:0000313" key="6">
    <source>
        <dbReference type="Proteomes" id="UP000327013"/>
    </source>
</evidence>
<dbReference type="Pfam" id="PF10165">
    <property type="entry name" value="Ric8"/>
    <property type="match status" value="1"/>
</dbReference>
<dbReference type="AlphaFoldDB" id="A0A5N6KUW3"/>
<evidence type="ECO:0000256" key="2">
    <source>
        <dbReference type="ARBA" id="ARBA00022658"/>
    </source>
</evidence>
<keyword evidence="6" id="KW-1185">Reference proteome</keyword>
<dbReference type="OrthoDB" id="5585685at2759"/>
<dbReference type="GO" id="GO:0001965">
    <property type="term" value="F:G-protein alpha-subunit binding"/>
    <property type="evidence" value="ECO:0007669"/>
    <property type="project" value="TreeGrafter"/>
</dbReference>
<keyword evidence="4" id="KW-0175">Coiled coil</keyword>
<organism evidence="5 6">
    <name type="scientific">Carpinus fangiana</name>
    <dbReference type="NCBI Taxonomy" id="176857"/>
    <lineage>
        <taxon>Eukaryota</taxon>
        <taxon>Viridiplantae</taxon>
        <taxon>Streptophyta</taxon>
        <taxon>Embryophyta</taxon>
        <taxon>Tracheophyta</taxon>
        <taxon>Spermatophyta</taxon>
        <taxon>Magnoliopsida</taxon>
        <taxon>eudicotyledons</taxon>
        <taxon>Gunneridae</taxon>
        <taxon>Pentapetalae</taxon>
        <taxon>rosids</taxon>
        <taxon>fabids</taxon>
        <taxon>Fagales</taxon>
        <taxon>Betulaceae</taxon>
        <taxon>Carpinus</taxon>
    </lineage>
</organism>
<dbReference type="PANTHER" id="PTHR12425">
    <property type="entry name" value="SYNEMBRYN"/>
    <property type="match status" value="1"/>
</dbReference>
<comment type="caution">
    <text evidence="5">The sequence shown here is derived from an EMBL/GenBank/DDBJ whole genome shotgun (WGS) entry which is preliminary data.</text>
</comment>
<reference evidence="5 6" key="1">
    <citation type="submission" date="2019-06" db="EMBL/GenBank/DDBJ databases">
        <title>A chromosomal-level reference genome of Carpinus fangiana (Coryloideae, Betulaceae).</title>
        <authorList>
            <person name="Yang X."/>
            <person name="Wang Z."/>
            <person name="Zhang L."/>
            <person name="Hao G."/>
            <person name="Liu J."/>
            <person name="Yang Y."/>
        </authorList>
    </citation>
    <scope>NUCLEOTIDE SEQUENCE [LARGE SCALE GENOMIC DNA]</scope>
    <source>
        <strain evidence="5">Cfa_2016G</strain>
        <tissue evidence="5">Leaf</tissue>
    </source>
</reference>
<dbReference type="GO" id="GO:0005737">
    <property type="term" value="C:cytoplasm"/>
    <property type="evidence" value="ECO:0007669"/>
    <property type="project" value="TreeGrafter"/>
</dbReference>
<feature type="coiled-coil region" evidence="4">
    <location>
        <begin position="10"/>
        <end position="41"/>
    </location>
</feature>
<name>A0A5N6KUW3_9ROSI</name>
<proteinExistence type="inferred from homology"/>
<dbReference type="PANTHER" id="PTHR12425:SF5">
    <property type="entry name" value="SYNEMBRYN"/>
    <property type="match status" value="1"/>
</dbReference>
<keyword evidence="2" id="KW-0344">Guanine-nucleotide releasing factor</keyword>